<feature type="signal peptide" evidence="1">
    <location>
        <begin position="1"/>
        <end position="22"/>
    </location>
</feature>
<reference evidence="2 3" key="1">
    <citation type="submission" date="2018-12" db="EMBL/GenBank/DDBJ databases">
        <authorList>
            <consortium name="Pathogen Informatics"/>
        </authorList>
    </citation>
    <scope>NUCLEOTIDE SEQUENCE [LARGE SCALE GENOMIC DNA]</scope>
    <source>
        <strain evidence="2 3">NCTC11636</strain>
    </source>
</reference>
<dbReference type="RefSeq" id="WP_126382629.1">
    <property type="nucleotide sequence ID" value="NZ_LR134350.1"/>
</dbReference>
<dbReference type="Proteomes" id="UP000266895">
    <property type="component" value="Chromosome"/>
</dbReference>
<sequence>MKKMSLTGCVSFVAVAALTLSACGGKSVEEARADAYATVESMEGLGRASRDTYEAQLNSAADQAAIDSIVAKAEAENNEELEEDARAEATASASAATIASIEDKLSGVTLRGTSPECKDKTITFNADGTWSGDAGDQYCLGFESPITRYATQTERADYWHVTADNGGAVECLTNSDGTGRIFCRYSLTVSEDGVYSFEMNPYYLDESDKDPELYGVEGVHTFVVDEASPSPTAS</sequence>
<gene>
    <name evidence="2" type="ORF">NCTC11636_01578</name>
</gene>
<dbReference type="KEGG" id="ahw:NCTC11636_01578"/>
<dbReference type="AlphaFoldDB" id="A0A448HHE1"/>
<protein>
    <recommendedName>
        <fullName evidence="4">Lipoprotein</fullName>
    </recommendedName>
</protein>
<name>A0A448HHE1_9ACTO</name>
<dbReference type="PROSITE" id="PS51257">
    <property type="entry name" value="PROKAR_LIPOPROTEIN"/>
    <property type="match status" value="1"/>
</dbReference>
<accession>A0A448HHE1</accession>
<keyword evidence="1" id="KW-0732">Signal</keyword>
<keyword evidence="3" id="KW-1185">Reference proteome</keyword>
<evidence type="ECO:0000313" key="3">
    <source>
        <dbReference type="Proteomes" id="UP000266895"/>
    </source>
</evidence>
<proteinExistence type="predicted"/>
<evidence type="ECO:0000256" key="1">
    <source>
        <dbReference type="SAM" id="SignalP"/>
    </source>
</evidence>
<evidence type="ECO:0000313" key="2">
    <source>
        <dbReference type="EMBL" id="VEG28510.1"/>
    </source>
</evidence>
<organism evidence="2 3">
    <name type="scientific">Actinomyces howellii</name>
    <dbReference type="NCBI Taxonomy" id="52771"/>
    <lineage>
        <taxon>Bacteria</taxon>
        <taxon>Bacillati</taxon>
        <taxon>Actinomycetota</taxon>
        <taxon>Actinomycetes</taxon>
        <taxon>Actinomycetales</taxon>
        <taxon>Actinomycetaceae</taxon>
        <taxon>Actinomyces</taxon>
    </lineage>
</organism>
<dbReference type="OrthoDB" id="10012662at2"/>
<evidence type="ECO:0008006" key="4">
    <source>
        <dbReference type="Google" id="ProtNLM"/>
    </source>
</evidence>
<feature type="chain" id="PRO_5038437564" description="Lipoprotein" evidence="1">
    <location>
        <begin position="23"/>
        <end position="234"/>
    </location>
</feature>
<dbReference type="Gene3D" id="1.20.5.420">
    <property type="entry name" value="Immunoglobulin FC, subunit C"/>
    <property type="match status" value="1"/>
</dbReference>
<dbReference type="EMBL" id="LR134350">
    <property type="protein sequence ID" value="VEG28510.1"/>
    <property type="molecule type" value="Genomic_DNA"/>
</dbReference>